<dbReference type="EMBL" id="VBTE01000021">
    <property type="protein sequence ID" value="TLQ07028.1"/>
    <property type="molecule type" value="Genomic_DNA"/>
</dbReference>
<accession>A0A5R9C2W6</accession>
<comment type="caution">
    <text evidence="6">The sequence shown here is derived from an EMBL/GenBank/DDBJ whole genome shotgun (WGS) entry which is preliminary data.</text>
</comment>
<dbReference type="Proteomes" id="UP000307201">
    <property type="component" value="Unassembled WGS sequence"/>
</dbReference>
<feature type="region of interest" description="Disordered" evidence="3">
    <location>
        <begin position="239"/>
        <end position="283"/>
    </location>
</feature>
<proteinExistence type="inferred from homology"/>
<dbReference type="Pfam" id="PF18208">
    <property type="entry name" value="NES_C_h"/>
    <property type="match status" value="1"/>
</dbReference>
<reference evidence="6 7" key="1">
    <citation type="submission" date="2019-05" db="EMBL/GenBank/DDBJ databases">
        <title>The metagenome of a microbial culture collection derived from dairy environment covers the genomic content of the human microbiome.</title>
        <authorList>
            <person name="Roder T."/>
            <person name="Wuthrich D."/>
            <person name="Sattari Z."/>
            <person name="Von Ah U."/>
            <person name="Bar C."/>
            <person name="Ronchi F."/>
            <person name="Macpherson A.J."/>
            <person name="Ganal-Vonarburg S.C."/>
            <person name="Bruggmann R."/>
            <person name="Vergeres G."/>
        </authorList>
    </citation>
    <scope>NUCLEOTIDE SEQUENCE [LARGE SCALE GENOMIC DNA]</scope>
    <source>
        <strain evidence="6 7">FAM 24235</strain>
    </source>
</reference>
<dbReference type="InterPro" id="IPR040834">
    <property type="entry name" value="NES_C_h"/>
</dbReference>
<dbReference type="RefSeq" id="WP_138472037.1">
    <property type="nucleotide sequence ID" value="NZ_VBTE01000021.1"/>
</dbReference>
<dbReference type="Pfam" id="PF03389">
    <property type="entry name" value="MobA_MobL"/>
    <property type="match status" value="1"/>
</dbReference>
<evidence type="ECO:0000313" key="7">
    <source>
        <dbReference type="Proteomes" id="UP000307201"/>
    </source>
</evidence>
<comment type="similarity">
    <text evidence="1">Belongs to the MobA/MobL family.</text>
</comment>
<evidence type="ECO:0008006" key="8">
    <source>
        <dbReference type="Google" id="ProtNLM"/>
    </source>
</evidence>
<keyword evidence="2" id="KW-0184">Conjugation</keyword>
<dbReference type="AlphaFoldDB" id="A0A5R9C2W6"/>
<evidence type="ECO:0000256" key="3">
    <source>
        <dbReference type="SAM" id="MobiDB-lite"/>
    </source>
</evidence>
<evidence type="ECO:0000259" key="4">
    <source>
        <dbReference type="Pfam" id="PF03389"/>
    </source>
</evidence>
<evidence type="ECO:0000259" key="5">
    <source>
        <dbReference type="Pfam" id="PF18208"/>
    </source>
</evidence>
<sequence length="666" mass="78695">MAIYHFSCTTISRGKGQSAIASAAYRSGERLYSERYGETKFYARETQPETFILKPDHAPEWCLNREYLWNGVEEVEKANNSQLAREINIALPIELSKEEQLALTKEYVQKNFVDEGMVADVFIHRDNENNPHFHVMLTMRPFDKNGNWRSKSKRIILKDEESNTLYYPSGDKKSRKQRTTDWDSKDKLNLWRKNWADITNKYLERNGFSERISEKSHAELGIEKEPTIHEGYVARQMEKEGKISDRCQQNRERTKRNYDKQSERKEYVEKEAKKSISSGLAPKEKQQLKSVAKNLKIYVSYDNLMDKQRMVNNWERAVNVNSQIQPDQNFNDTFNKIKEARESISMGKDILEKQFTRIYEKYYPELNEKYTYSTYYKMAIAEETLKQDRVLSAQEIGQVLSEAQDNELNYMLTTIMKNPYVQPVHEYQKKLFHVTNELNGFLDERGITKELISQLSVDDQKVYRQLHNTQNIQVRSLEILEKYFDNTICSYFPNANTTELSIKQKEALSQTIDYYGNRMSYEKLVDLANEKAVNKYSTTEQKIGLSFIYKLETNSFTEEEWNKIEKDYELKEIYDTISDPKMRGYFLNEVKENGLDVPQEYMTQSNGFLMSFLANNLNVFNNLINANEQNKRRELEDLRNKRKSKKQNSRKQKSKKSKQKEQTTNI</sequence>
<dbReference type="InterPro" id="IPR005053">
    <property type="entry name" value="MobA_MobL"/>
</dbReference>
<feature type="domain" description="Nicking enzyme C-terminal middle helical" evidence="5">
    <location>
        <begin position="281"/>
        <end position="390"/>
    </location>
</feature>
<evidence type="ECO:0000256" key="1">
    <source>
        <dbReference type="ARBA" id="ARBA00010873"/>
    </source>
</evidence>
<organism evidence="6 7">
    <name type="scientific">Marinilactibacillus psychrotolerans</name>
    <dbReference type="NCBI Taxonomy" id="191770"/>
    <lineage>
        <taxon>Bacteria</taxon>
        <taxon>Bacillati</taxon>
        <taxon>Bacillota</taxon>
        <taxon>Bacilli</taxon>
        <taxon>Lactobacillales</taxon>
        <taxon>Carnobacteriaceae</taxon>
        <taxon>Marinilactibacillus</taxon>
    </lineage>
</organism>
<dbReference type="OrthoDB" id="1826980at2"/>
<feature type="compositionally biased region" description="Basic and acidic residues" evidence="3">
    <location>
        <begin position="239"/>
        <end position="274"/>
    </location>
</feature>
<evidence type="ECO:0000256" key="2">
    <source>
        <dbReference type="ARBA" id="ARBA00022971"/>
    </source>
</evidence>
<feature type="compositionally biased region" description="Basic residues" evidence="3">
    <location>
        <begin position="640"/>
        <end position="658"/>
    </location>
</feature>
<dbReference type="Gene3D" id="3.30.930.30">
    <property type="match status" value="1"/>
</dbReference>
<name>A0A5R9C2W6_9LACT</name>
<feature type="domain" description="MobA/MobL protein" evidence="4">
    <location>
        <begin position="17"/>
        <end position="239"/>
    </location>
</feature>
<gene>
    <name evidence="6" type="ORF">FEZ48_07825</name>
</gene>
<protein>
    <recommendedName>
        <fullName evidence="8">Nickase</fullName>
    </recommendedName>
</protein>
<dbReference type="NCBIfam" id="NF041496">
    <property type="entry name" value="MobQ"/>
    <property type="match status" value="1"/>
</dbReference>
<feature type="region of interest" description="Disordered" evidence="3">
    <location>
        <begin position="631"/>
        <end position="666"/>
    </location>
</feature>
<evidence type="ECO:0000313" key="6">
    <source>
        <dbReference type="EMBL" id="TLQ07028.1"/>
    </source>
</evidence>